<accession>A0A498SW40</accession>
<evidence type="ECO:0008006" key="3">
    <source>
        <dbReference type="Google" id="ProtNLM"/>
    </source>
</evidence>
<dbReference type="AlphaFoldDB" id="A0A498SW40"/>
<dbReference type="OrthoDB" id="6328726at2759"/>
<sequence length="200" mass="23600">MHFIAEFAESTYETILETVFTNSSDLFSNESFPKFSIDKDMRKSISEQCAREEKIHNLYKLVQNRIGDILPKRWLSQHLQSCHPPSRDPGPKRIVNQALCQTERTVVHLNDENFEFFPPFYSEIRCKVPKRDGDSGNKKEHTCLRGTLRCVQRYEDRIFARRQRGDIEYNQHKISKIPSACDCMWPVDIYGKIKHENFKI</sequence>
<evidence type="ECO:0000313" key="2">
    <source>
        <dbReference type="Proteomes" id="UP000276991"/>
    </source>
</evidence>
<dbReference type="EMBL" id="UPTC01003390">
    <property type="protein sequence ID" value="VBB34352.1"/>
    <property type="molecule type" value="Genomic_DNA"/>
</dbReference>
<dbReference type="Proteomes" id="UP000276991">
    <property type="component" value="Unassembled WGS sequence"/>
</dbReference>
<keyword evidence="2" id="KW-1185">Reference proteome</keyword>
<gene>
    <name evidence="1" type="ORF">NAV_LOCUS9143</name>
</gene>
<evidence type="ECO:0000313" key="1">
    <source>
        <dbReference type="EMBL" id="VBB34352.1"/>
    </source>
</evidence>
<reference evidence="1 2" key="1">
    <citation type="submission" date="2018-08" db="EMBL/GenBank/DDBJ databases">
        <authorList>
            <person name="Laetsch R D."/>
            <person name="Stevens L."/>
            <person name="Kumar S."/>
            <person name="Blaxter L. M."/>
        </authorList>
    </citation>
    <scope>NUCLEOTIDE SEQUENCE [LARGE SCALE GENOMIC DNA]</scope>
</reference>
<name>A0A498SW40_ACAVI</name>
<organism evidence="1 2">
    <name type="scientific">Acanthocheilonema viteae</name>
    <name type="common">Filarial nematode worm</name>
    <name type="synonym">Dipetalonema viteae</name>
    <dbReference type="NCBI Taxonomy" id="6277"/>
    <lineage>
        <taxon>Eukaryota</taxon>
        <taxon>Metazoa</taxon>
        <taxon>Ecdysozoa</taxon>
        <taxon>Nematoda</taxon>
        <taxon>Chromadorea</taxon>
        <taxon>Rhabditida</taxon>
        <taxon>Spirurina</taxon>
        <taxon>Spiruromorpha</taxon>
        <taxon>Filarioidea</taxon>
        <taxon>Onchocercidae</taxon>
        <taxon>Acanthocheilonema</taxon>
    </lineage>
</organism>
<proteinExistence type="predicted"/>
<protein>
    <recommendedName>
        <fullName evidence="3">Spaetzle domain-containing protein</fullName>
    </recommendedName>
</protein>